<feature type="region of interest" description="Disordered" evidence="1">
    <location>
        <begin position="1"/>
        <end position="85"/>
    </location>
</feature>
<gene>
    <name evidence="2" type="ORF">GX50_04131</name>
</gene>
<feature type="compositionally biased region" description="Polar residues" evidence="1">
    <location>
        <begin position="33"/>
        <end position="42"/>
    </location>
</feature>
<evidence type="ECO:0000313" key="2">
    <source>
        <dbReference type="EMBL" id="PGH33057.1"/>
    </source>
</evidence>
<evidence type="ECO:0000313" key="3">
    <source>
        <dbReference type="Proteomes" id="UP000226031"/>
    </source>
</evidence>
<feature type="compositionally biased region" description="Basic and acidic residues" evidence="1">
    <location>
        <begin position="69"/>
        <end position="79"/>
    </location>
</feature>
<keyword evidence="3" id="KW-1185">Reference proteome</keyword>
<dbReference type="EMBL" id="PDND01000073">
    <property type="protein sequence ID" value="PGH33057.1"/>
    <property type="molecule type" value="Genomic_DNA"/>
</dbReference>
<feature type="compositionally biased region" description="Basic and acidic residues" evidence="1">
    <location>
        <begin position="21"/>
        <end position="32"/>
    </location>
</feature>
<feature type="compositionally biased region" description="Polar residues" evidence="1">
    <location>
        <begin position="1"/>
        <end position="20"/>
    </location>
</feature>
<sequence length="85" mass="9315">MSSQSHTIVSSSPVDNSSHNGEPHNDRDKSQRSGDNGQPNTNPDDENRPLTSVHNGQPDQTLLGVPADPRSRRENEGKRPSYPQT</sequence>
<reference evidence="2 3" key="1">
    <citation type="submission" date="2017-10" db="EMBL/GenBank/DDBJ databases">
        <title>Comparative genomics in systemic dimorphic fungi from Ajellomycetaceae.</title>
        <authorList>
            <person name="Munoz J.F."/>
            <person name="Mcewen J.G."/>
            <person name="Clay O.K."/>
            <person name="Cuomo C.A."/>
        </authorList>
    </citation>
    <scope>NUCLEOTIDE SEQUENCE [LARGE SCALE GENOMIC DNA]</scope>
    <source>
        <strain evidence="2 3">UAMH4076</strain>
    </source>
</reference>
<name>A0A2B7ZJQ2_9EURO</name>
<evidence type="ECO:0000256" key="1">
    <source>
        <dbReference type="SAM" id="MobiDB-lite"/>
    </source>
</evidence>
<comment type="caution">
    <text evidence="2">The sequence shown here is derived from an EMBL/GenBank/DDBJ whole genome shotgun (WGS) entry which is preliminary data.</text>
</comment>
<dbReference type="AlphaFoldDB" id="A0A2B7ZJQ2"/>
<proteinExistence type="predicted"/>
<accession>A0A2B7ZJQ2</accession>
<organism evidence="2 3">
    <name type="scientific">[Emmonsia] crescens</name>
    <dbReference type="NCBI Taxonomy" id="73230"/>
    <lineage>
        <taxon>Eukaryota</taxon>
        <taxon>Fungi</taxon>
        <taxon>Dikarya</taxon>
        <taxon>Ascomycota</taxon>
        <taxon>Pezizomycotina</taxon>
        <taxon>Eurotiomycetes</taxon>
        <taxon>Eurotiomycetidae</taxon>
        <taxon>Onygenales</taxon>
        <taxon>Ajellomycetaceae</taxon>
        <taxon>Emergomyces</taxon>
    </lineage>
</organism>
<feature type="compositionally biased region" description="Polar residues" evidence="1">
    <location>
        <begin position="49"/>
        <end position="60"/>
    </location>
</feature>
<protein>
    <submittedName>
        <fullName evidence="2">Uncharacterized protein</fullName>
    </submittedName>
</protein>
<dbReference type="Proteomes" id="UP000226031">
    <property type="component" value="Unassembled WGS sequence"/>
</dbReference>